<dbReference type="PANTHER" id="PTHR42693:SF33">
    <property type="entry name" value="ARYLSULFATASE"/>
    <property type="match status" value="1"/>
</dbReference>
<dbReference type="GO" id="GO:0004065">
    <property type="term" value="F:arylsulfatase activity"/>
    <property type="evidence" value="ECO:0007669"/>
    <property type="project" value="TreeGrafter"/>
</dbReference>
<proteinExistence type="inferred from homology"/>
<dbReference type="AlphaFoldDB" id="A0A0P0D3B0"/>
<dbReference type="Proteomes" id="UP000057981">
    <property type="component" value="Chromosome"/>
</dbReference>
<evidence type="ECO:0000256" key="2">
    <source>
        <dbReference type="SAM" id="SignalP"/>
    </source>
</evidence>
<organism evidence="4 5">
    <name type="scientific">Pseudalgibacter alginicilyticus</name>
    <dbReference type="NCBI Taxonomy" id="1736674"/>
    <lineage>
        <taxon>Bacteria</taxon>
        <taxon>Pseudomonadati</taxon>
        <taxon>Bacteroidota</taxon>
        <taxon>Flavobacteriia</taxon>
        <taxon>Flavobacteriales</taxon>
        <taxon>Flavobacteriaceae</taxon>
        <taxon>Pseudalgibacter</taxon>
    </lineage>
</organism>
<evidence type="ECO:0000256" key="1">
    <source>
        <dbReference type="ARBA" id="ARBA00008779"/>
    </source>
</evidence>
<comment type="similarity">
    <text evidence="1">Belongs to the sulfatase family.</text>
</comment>
<sequence>MMVLKIKNFILVSFLVFAVNTNNAITNEPIPERVILFIIDGLSVEGPARIDMPNFNALKTQGTYYKEMHLTLPGHPEKSDTYPWTCSMPNPMLMTGSPFIGKDGIRESMIQHSFKDKETAFIVNARAYQDVSDGFGTYVSSSFNPDALVINLTKEIMEVSNPKFMRVHLQRSGIEGLRISKNWSENEPYHRNIWHKESTYRKAITEADRQLGLFVQYLKDTNKWENTVLMITSDHGQANEGWHEPYSPPSSVTPFLIVGSGVRKGATFDYCEIIDIAPTIANLSNKKTPVLSMGRVLSEAFESNSANIPAVPENIKRLNKVLIEAHKLSEDKKKLLDKQGFLALNDLGLWHTTSAGNNFDNFVIQQEKILNNVK</sequence>
<dbReference type="OrthoDB" id="9791578at2"/>
<evidence type="ECO:0000313" key="5">
    <source>
        <dbReference type="Proteomes" id="UP000057981"/>
    </source>
</evidence>
<accession>A0A0P0D3B0</accession>
<dbReference type="KEGG" id="ahz:APS56_09925"/>
<dbReference type="RefSeq" id="WP_054727662.1">
    <property type="nucleotide sequence ID" value="NZ_CP012898.1"/>
</dbReference>
<keyword evidence="5" id="KW-1185">Reference proteome</keyword>
<protein>
    <recommendedName>
        <fullName evidence="3">Sulfatase N-terminal domain-containing protein</fullName>
    </recommendedName>
</protein>
<reference evidence="4 5" key="1">
    <citation type="submission" date="2015-10" db="EMBL/GenBank/DDBJ databases">
        <authorList>
            <person name="Gilbert D.G."/>
        </authorList>
    </citation>
    <scope>NUCLEOTIDE SEQUENCE [LARGE SCALE GENOMIC DNA]</scope>
    <source>
        <strain evidence="5">HZ-22</strain>
    </source>
</reference>
<dbReference type="InterPro" id="IPR017850">
    <property type="entry name" value="Alkaline_phosphatase_core_sf"/>
</dbReference>
<gene>
    <name evidence="4" type="ORF">APS56_09925</name>
</gene>
<feature type="domain" description="Sulfatase N-terminal" evidence="3">
    <location>
        <begin position="142"/>
        <end position="283"/>
    </location>
</feature>
<evidence type="ECO:0000313" key="4">
    <source>
        <dbReference type="EMBL" id="ALJ05416.1"/>
    </source>
</evidence>
<dbReference type="EMBL" id="CP012898">
    <property type="protein sequence ID" value="ALJ05416.1"/>
    <property type="molecule type" value="Genomic_DNA"/>
</dbReference>
<evidence type="ECO:0000259" key="3">
    <source>
        <dbReference type="Pfam" id="PF00884"/>
    </source>
</evidence>
<feature type="signal peptide" evidence="2">
    <location>
        <begin position="1"/>
        <end position="18"/>
    </location>
</feature>
<feature type="chain" id="PRO_5006043240" description="Sulfatase N-terminal domain-containing protein" evidence="2">
    <location>
        <begin position="19"/>
        <end position="374"/>
    </location>
</feature>
<dbReference type="PANTHER" id="PTHR42693">
    <property type="entry name" value="ARYLSULFATASE FAMILY MEMBER"/>
    <property type="match status" value="1"/>
</dbReference>
<dbReference type="SUPFAM" id="SSF53649">
    <property type="entry name" value="Alkaline phosphatase-like"/>
    <property type="match status" value="1"/>
</dbReference>
<name>A0A0P0D3B0_9FLAO</name>
<dbReference type="STRING" id="1736674.APS56_09925"/>
<dbReference type="Gene3D" id="3.40.720.10">
    <property type="entry name" value="Alkaline Phosphatase, subunit A"/>
    <property type="match status" value="1"/>
</dbReference>
<dbReference type="Pfam" id="PF00884">
    <property type="entry name" value="Sulfatase"/>
    <property type="match status" value="1"/>
</dbReference>
<dbReference type="InterPro" id="IPR000917">
    <property type="entry name" value="Sulfatase_N"/>
</dbReference>
<dbReference type="InterPro" id="IPR050738">
    <property type="entry name" value="Sulfatase"/>
</dbReference>
<keyword evidence="2" id="KW-0732">Signal</keyword>